<feature type="transmembrane region" description="Helical" evidence="5">
    <location>
        <begin position="34"/>
        <end position="55"/>
    </location>
</feature>
<dbReference type="Proteomes" id="UP000028990">
    <property type="component" value="Unassembled WGS sequence"/>
</dbReference>
<evidence type="ECO:0008006" key="8">
    <source>
        <dbReference type="Google" id="ProtNLM"/>
    </source>
</evidence>
<evidence type="ECO:0000256" key="4">
    <source>
        <dbReference type="ARBA" id="ARBA00023136"/>
    </source>
</evidence>
<keyword evidence="2 5" id="KW-0812">Transmembrane</keyword>
<dbReference type="OrthoDB" id="9630798at2759"/>
<reference evidence="6 7" key="1">
    <citation type="submission" date="2013-11" db="EMBL/GenBank/DDBJ databases">
        <title>The Damaraland mole rat (Fukomys damarensis) genome and evolution of African mole rats.</title>
        <authorList>
            <person name="Gladyshev V.N."/>
            <person name="Fang X."/>
        </authorList>
    </citation>
    <scope>NUCLEOTIDE SEQUENCE [LARGE SCALE GENOMIC DNA]</scope>
    <source>
        <tissue evidence="6">Liver</tissue>
    </source>
</reference>
<comment type="subcellular location">
    <subcellularLocation>
        <location evidence="1">Membrane</location>
        <topology evidence="1">Single-pass membrane protein</topology>
    </subcellularLocation>
</comment>
<accession>A0A091DMB9</accession>
<protein>
    <recommendedName>
        <fullName evidence="8">Small integral membrane protein 41</fullName>
    </recommendedName>
</protein>
<evidence type="ECO:0000256" key="2">
    <source>
        <dbReference type="ARBA" id="ARBA00022692"/>
    </source>
</evidence>
<dbReference type="EMBL" id="KN122282">
    <property type="protein sequence ID" value="KFO31435.1"/>
    <property type="molecule type" value="Genomic_DNA"/>
</dbReference>
<keyword evidence="7" id="KW-1185">Reference proteome</keyword>
<keyword evidence="4 5" id="KW-0472">Membrane</keyword>
<dbReference type="AlphaFoldDB" id="A0A091DMB9"/>
<sequence>MNSSQADSVAQAAWLSSCCNQSGALLESPEGPRVVQAVVLGVLSLLVFCGVLFLGSSLLVRAHGLTGLLAHERRASLEAETSRGDN</sequence>
<dbReference type="GO" id="GO:0016020">
    <property type="term" value="C:membrane"/>
    <property type="evidence" value="ECO:0007669"/>
    <property type="project" value="UniProtKB-SubCell"/>
</dbReference>
<dbReference type="PANTHER" id="PTHR28649">
    <property type="entry name" value="PROTEIN REPRIMO-RELATED"/>
    <property type="match status" value="1"/>
</dbReference>
<keyword evidence="3 5" id="KW-1133">Transmembrane helix</keyword>
<evidence type="ECO:0000313" key="7">
    <source>
        <dbReference type="Proteomes" id="UP000028990"/>
    </source>
</evidence>
<evidence type="ECO:0000256" key="1">
    <source>
        <dbReference type="ARBA" id="ARBA00004167"/>
    </source>
</evidence>
<evidence type="ECO:0000256" key="5">
    <source>
        <dbReference type="SAM" id="Phobius"/>
    </source>
</evidence>
<evidence type="ECO:0000313" key="6">
    <source>
        <dbReference type="EMBL" id="KFO31435.1"/>
    </source>
</evidence>
<gene>
    <name evidence="6" type="ORF">H920_07176</name>
</gene>
<dbReference type="InterPro" id="IPR043383">
    <property type="entry name" value="Reprimo_fam"/>
</dbReference>
<dbReference type="PANTHER" id="PTHR28649:SF1">
    <property type="entry name" value="SMALL INTEGRAL MEMBRANE PROTEIN 41"/>
    <property type="match status" value="1"/>
</dbReference>
<evidence type="ECO:0000256" key="3">
    <source>
        <dbReference type="ARBA" id="ARBA00022989"/>
    </source>
</evidence>
<organism evidence="6 7">
    <name type="scientific">Fukomys damarensis</name>
    <name type="common">Damaraland mole rat</name>
    <name type="synonym">Cryptomys damarensis</name>
    <dbReference type="NCBI Taxonomy" id="885580"/>
    <lineage>
        <taxon>Eukaryota</taxon>
        <taxon>Metazoa</taxon>
        <taxon>Chordata</taxon>
        <taxon>Craniata</taxon>
        <taxon>Vertebrata</taxon>
        <taxon>Euteleostomi</taxon>
        <taxon>Mammalia</taxon>
        <taxon>Eutheria</taxon>
        <taxon>Euarchontoglires</taxon>
        <taxon>Glires</taxon>
        <taxon>Rodentia</taxon>
        <taxon>Hystricomorpha</taxon>
        <taxon>Bathyergidae</taxon>
        <taxon>Fukomys</taxon>
    </lineage>
</organism>
<proteinExistence type="predicted"/>
<name>A0A091DMB9_FUKDA</name>